<accession>A0A5B3GX26</accession>
<gene>
    <name evidence="2" type="ORF">F2Y07_01835</name>
</gene>
<name>A0A5B3GX26_9BACT</name>
<comment type="caution">
    <text evidence="2">The sequence shown here is derived from an EMBL/GenBank/DDBJ whole genome shotgun (WGS) entry which is preliminary data.</text>
</comment>
<dbReference type="AlphaFoldDB" id="A0A5B3GX26"/>
<reference evidence="2 3" key="1">
    <citation type="journal article" date="2019" name="Nat. Med.">
        <title>A library of human gut bacterial isolates paired with longitudinal multiomics data enables mechanistic microbiome research.</title>
        <authorList>
            <person name="Poyet M."/>
            <person name="Groussin M."/>
            <person name="Gibbons S.M."/>
            <person name="Avila-Pacheco J."/>
            <person name="Jiang X."/>
            <person name="Kearney S.M."/>
            <person name="Perrotta A.R."/>
            <person name="Berdy B."/>
            <person name="Zhao S."/>
            <person name="Lieberman T.D."/>
            <person name="Swanson P.K."/>
            <person name="Smith M."/>
            <person name="Roesemann S."/>
            <person name="Alexander J.E."/>
            <person name="Rich S.A."/>
            <person name="Livny J."/>
            <person name="Vlamakis H."/>
            <person name="Clish C."/>
            <person name="Bullock K."/>
            <person name="Deik A."/>
            <person name="Scott J."/>
            <person name="Pierce K.A."/>
            <person name="Xavier R.J."/>
            <person name="Alm E.J."/>
        </authorList>
    </citation>
    <scope>NUCLEOTIDE SEQUENCE [LARGE SCALE GENOMIC DNA]</scope>
    <source>
        <strain evidence="2 3">BIOML-A1</strain>
    </source>
</reference>
<dbReference type="InterPro" id="IPR001584">
    <property type="entry name" value="Integrase_cat-core"/>
</dbReference>
<dbReference type="GO" id="GO:0015074">
    <property type="term" value="P:DNA integration"/>
    <property type="evidence" value="ECO:0007669"/>
    <property type="project" value="InterPro"/>
</dbReference>
<proteinExistence type="predicted"/>
<organism evidence="2 3">
    <name type="scientific">Alistipes shahii</name>
    <dbReference type="NCBI Taxonomy" id="328814"/>
    <lineage>
        <taxon>Bacteria</taxon>
        <taxon>Pseudomonadati</taxon>
        <taxon>Bacteroidota</taxon>
        <taxon>Bacteroidia</taxon>
        <taxon>Bacteroidales</taxon>
        <taxon>Rikenellaceae</taxon>
        <taxon>Alistipes</taxon>
    </lineage>
</organism>
<dbReference type="Proteomes" id="UP000322658">
    <property type="component" value="Unassembled WGS sequence"/>
</dbReference>
<dbReference type="Pfam" id="PF13683">
    <property type="entry name" value="rve_3"/>
    <property type="match status" value="1"/>
</dbReference>
<dbReference type="EMBL" id="VVXJ01000002">
    <property type="protein sequence ID" value="KAA2378067.1"/>
    <property type="molecule type" value="Genomic_DNA"/>
</dbReference>
<protein>
    <submittedName>
        <fullName evidence="2">Transposase</fullName>
    </submittedName>
</protein>
<evidence type="ECO:0000313" key="2">
    <source>
        <dbReference type="EMBL" id="KAA2378067.1"/>
    </source>
</evidence>
<evidence type="ECO:0000313" key="3">
    <source>
        <dbReference type="Proteomes" id="UP000322658"/>
    </source>
</evidence>
<feature type="domain" description="Integrase catalytic" evidence="1">
    <location>
        <begin position="1"/>
        <end position="46"/>
    </location>
</feature>
<evidence type="ECO:0000259" key="1">
    <source>
        <dbReference type="Pfam" id="PF13683"/>
    </source>
</evidence>
<sequence length="79" mass="9365">MNGILKSEWIDEECFESFQAAKERIDQIVILYNSLRPHASCDWLTPLEAELRTGKLKHHWGRKTVVRKAYVNLYQDNIF</sequence>